<dbReference type="OrthoDB" id="60033at2759"/>
<gene>
    <name evidence="6" type="ORF">CC84DRAFT_1155605</name>
</gene>
<dbReference type="InterPro" id="IPR003594">
    <property type="entry name" value="HATPase_dom"/>
</dbReference>
<sequence length="1138" mass="127592">MRTSESGPRCLRGIGPLDLIDHDPRPTFVIDNQESDETGTPVPCHWNSAFLEFDSGQTLNALLKHALAHAITIAAIAPNGFADFKNWIAGNDESATRSYVYCNCTWIKINVSKQWTVISRLLTNNATTTSKPTSSQPGGAVLKLSPQCKTTTFDWTYPAPPERMTSHVAWARSIDWASTSLGPMNEWSPQLRSIATLVMQDARPAVVFCGADLIMIYNEAYIELLGGFHPCMGVSARVALESVWGHYFEPLIARNLAGETIEGTNNPIQMERNGFMEESYFSWSFIPIFNSEGVTIAHYEPLVETTREVIAERRANTILQLSEEVPRARNLEAYWCSAIEVLSHNTKDIPFAVLYSAEALLESSSCSSTAEKFDESQEFTLRGFFGLPRDSPAAVSQLDFHQNEGFMPYFREASAARGPVRVDLEPGSPAHELVRGVDWKGYGDPCRGAVVCPITPTSSKDNVLGYMVLGLNPRRPYDEDYRHFIMVASRLLSTSLTSILLHEDEIHRRERAIENAEMMKAELKRQLIATQKEVERNAMKFQRFAERADVGIFIVGLDGVYSYRNDTWWRMLDPEYQYRDVDLTDAWDALIDEEFIQPGKEKFQTLIETKQHQTWELKIKKTWTVDSQNIEGSWPNEEPRWILQKFGEKLQATQALHAQESKRKLENFIDTTSHEMRNPLSAIVQCADSIISSHKAFQESPDYQATYKNILDSAVEAADTIVQCSKHMKTIVDDVLTMSKLDSGLFVMTPVDVPLQSIARDAVKMFEGEAKAAAVALEYHPEDSCSKINIEYVSLDPTRVLQILINLITNAIKFTRLEKTRHISVRLGVCTEPPLQGFDERVKFHRTPGAEESKALRMDWEKGEVVYIIFSVHDTGRGLSDAEHELLFARFSQASPRTHIDYGGSGLGLFISRRLTELHGGAISFTSKVKVGSTFSFYVKCRKASPPSPMDKSATSLSVRAQSTVLANRSRDVNDKPPALGRKLSESKEENALIKVLIVEDNLVNQRVLAKQLKIIGMHVAVANHGIEALEYLRKTKYCIPDEGTPAQELSLILMDWEMPVMDGLTCVREIRKLQARGIVKGHIPVIAVTANVRSEQVAEALEAGMDDVISKPFRIPELCACMHKNIVAVNGKWGDEA</sequence>
<dbReference type="PANTHER" id="PTHR43719:SF30">
    <property type="entry name" value="TWO-COMPONENT SYSTEM RESPONSE REGULATOR"/>
    <property type="match status" value="1"/>
</dbReference>
<dbReference type="Proteomes" id="UP000077069">
    <property type="component" value="Unassembled WGS sequence"/>
</dbReference>
<reference evidence="6 7" key="1">
    <citation type="submission" date="2016-05" db="EMBL/GenBank/DDBJ databases">
        <title>Comparative analysis of secretome profiles of manganese(II)-oxidizing ascomycete fungi.</title>
        <authorList>
            <consortium name="DOE Joint Genome Institute"/>
            <person name="Zeiner C.A."/>
            <person name="Purvine S.O."/>
            <person name="Zink E.M."/>
            <person name="Wu S."/>
            <person name="Pasa-Tolic L."/>
            <person name="Chaput D.L."/>
            <person name="Haridas S."/>
            <person name="Grigoriev I.V."/>
            <person name="Santelli C.M."/>
            <person name="Hansel C.M."/>
        </authorList>
    </citation>
    <scope>NUCLEOTIDE SEQUENCE [LARGE SCALE GENOMIC DNA]</scope>
    <source>
        <strain evidence="6 7">AP3s5-JAC2a</strain>
    </source>
</reference>
<dbReference type="SMART" id="SM00388">
    <property type="entry name" value="HisKA"/>
    <property type="match status" value="1"/>
</dbReference>
<dbReference type="Pfam" id="PF26131">
    <property type="entry name" value="PAS-like"/>
    <property type="match status" value="1"/>
</dbReference>
<feature type="coiled-coil region" evidence="3">
    <location>
        <begin position="506"/>
        <end position="533"/>
    </location>
</feature>
<dbReference type="EMBL" id="KV441559">
    <property type="protein sequence ID" value="OAG00662.1"/>
    <property type="molecule type" value="Genomic_DNA"/>
</dbReference>
<dbReference type="InterPro" id="IPR011006">
    <property type="entry name" value="CheY-like_superfamily"/>
</dbReference>
<evidence type="ECO:0000256" key="2">
    <source>
        <dbReference type="PROSITE-ProRule" id="PRU00169"/>
    </source>
</evidence>
<feature type="domain" description="Response regulatory" evidence="5">
    <location>
        <begin position="995"/>
        <end position="1127"/>
    </location>
</feature>
<feature type="domain" description="Histidine kinase" evidence="4">
    <location>
        <begin position="671"/>
        <end position="943"/>
    </location>
</feature>
<dbReference type="Gene3D" id="3.40.50.2300">
    <property type="match status" value="1"/>
</dbReference>
<protein>
    <submittedName>
        <fullName evidence="6">Uncharacterized protein</fullName>
    </submittedName>
</protein>
<feature type="modified residue" description="4-aspartylphosphate" evidence="2">
    <location>
        <position position="1056"/>
    </location>
</feature>
<name>A0A177C1F5_9PLEO</name>
<dbReference type="SUPFAM" id="SSF52172">
    <property type="entry name" value="CheY-like"/>
    <property type="match status" value="1"/>
</dbReference>
<evidence type="ECO:0000259" key="5">
    <source>
        <dbReference type="PROSITE" id="PS50110"/>
    </source>
</evidence>
<dbReference type="InParanoid" id="A0A177C1F5"/>
<dbReference type="CDD" id="cd00082">
    <property type="entry name" value="HisKA"/>
    <property type="match status" value="1"/>
</dbReference>
<dbReference type="InterPro" id="IPR035965">
    <property type="entry name" value="PAS-like_dom_sf"/>
</dbReference>
<accession>A0A177C1F5</accession>
<dbReference type="SMART" id="SM00448">
    <property type="entry name" value="REC"/>
    <property type="match status" value="1"/>
</dbReference>
<dbReference type="InterPro" id="IPR003661">
    <property type="entry name" value="HisK_dim/P_dom"/>
</dbReference>
<dbReference type="InterPro" id="IPR050956">
    <property type="entry name" value="2C_system_His_kinase"/>
</dbReference>
<dbReference type="Pfam" id="PF00072">
    <property type="entry name" value="Response_reg"/>
    <property type="match status" value="1"/>
</dbReference>
<evidence type="ECO:0000259" key="4">
    <source>
        <dbReference type="PROSITE" id="PS50109"/>
    </source>
</evidence>
<keyword evidence="1 2" id="KW-0597">Phosphoprotein</keyword>
<evidence type="ECO:0000313" key="6">
    <source>
        <dbReference type="EMBL" id="OAG00662.1"/>
    </source>
</evidence>
<dbReference type="InterPro" id="IPR005467">
    <property type="entry name" value="His_kinase_dom"/>
</dbReference>
<dbReference type="RefSeq" id="XP_018031027.1">
    <property type="nucleotide sequence ID" value="XM_018176945.1"/>
</dbReference>
<dbReference type="PRINTS" id="PR00344">
    <property type="entry name" value="BCTRLSENSOR"/>
</dbReference>
<dbReference type="InterPro" id="IPR004358">
    <property type="entry name" value="Sig_transdc_His_kin-like_C"/>
</dbReference>
<dbReference type="InterPro" id="IPR036890">
    <property type="entry name" value="HATPase_C_sf"/>
</dbReference>
<dbReference type="InterPro" id="IPR058846">
    <property type="entry name" value="PAS-like"/>
</dbReference>
<evidence type="ECO:0000256" key="1">
    <source>
        <dbReference type="ARBA" id="ARBA00022553"/>
    </source>
</evidence>
<dbReference type="CDD" id="cd17546">
    <property type="entry name" value="REC_hyHK_CKI1_RcsC-like"/>
    <property type="match status" value="1"/>
</dbReference>
<dbReference type="PANTHER" id="PTHR43719">
    <property type="entry name" value="TWO-COMPONENT HISTIDINE KINASE"/>
    <property type="match status" value="1"/>
</dbReference>
<dbReference type="STRING" id="1460663.A0A177C1F5"/>
<dbReference type="PROSITE" id="PS50110">
    <property type="entry name" value="RESPONSE_REGULATORY"/>
    <property type="match status" value="1"/>
</dbReference>
<proteinExistence type="predicted"/>
<dbReference type="Pfam" id="PF02518">
    <property type="entry name" value="HATPase_c"/>
    <property type="match status" value="1"/>
</dbReference>
<dbReference type="SUPFAM" id="SSF55874">
    <property type="entry name" value="ATPase domain of HSP90 chaperone/DNA topoisomerase II/histidine kinase"/>
    <property type="match status" value="1"/>
</dbReference>
<evidence type="ECO:0000313" key="7">
    <source>
        <dbReference type="Proteomes" id="UP000077069"/>
    </source>
</evidence>
<dbReference type="SUPFAM" id="SSF47384">
    <property type="entry name" value="Homodimeric domain of signal transducing histidine kinase"/>
    <property type="match status" value="1"/>
</dbReference>
<keyword evidence="3" id="KW-0175">Coiled coil</keyword>
<organism evidence="6 7">
    <name type="scientific">Paraphaeosphaeria sporulosa</name>
    <dbReference type="NCBI Taxonomy" id="1460663"/>
    <lineage>
        <taxon>Eukaryota</taxon>
        <taxon>Fungi</taxon>
        <taxon>Dikarya</taxon>
        <taxon>Ascomycota</taxon>
        <taxon>Pezizomycotina</taxon>
        <taxon>Dothideomycetes</taxon>
        <taxon>Pleosporomycetidae</taxon>
        <taxon>Pleosporales</taxon>
        <taxon>Massarineae</taxon>
        <taxon>Didymosphaeriaceae</taxon>
        <taxon>Paraphaeosphaeria</taxon>
    </lineage>
</organism>
<dbReference type="Gene3D" id="1.10.287.130">
    <property type="match status" value="1"/>
</dbReference>
<dbReference type="GO" id="GO:0000155">
    <property type="term" value="F:phosphorelay sensor kinase activity"/>
    <property type="evidence" value="ECO:0007669"/>
    <property type="project" value="InterPro"/>
</dbReference>
<dbReference type="Gene3D" id="3.30.565.10">
    <property type="entry name" value="Histidine kinase-like ATPase, C-terminal domain"/>
    <property type="match status" value="1"/>
</dbReference>
<dbReference type="PROSITE" id="PS50109">
    <property type="entry name" value="HIS_KIN"/>
    <property type="match status" value="1"/>
</dbReference>
<dbReference type="InterPro" id="IPR001789">
    <property type="entry name" value="Sig_transdc_resp-reg_receiver"/>
</dbReference>
<keyword evidence="7" id="KW-1185">Reference proteome</keyword>
<dbReference type="Gene3D" id="3.30.450.20">
    <property type="entry name" value="PAS domain"/>
    <property type="match status" value="1"/>
</dbReference>
<evidence type="ECO:0000256" key="3">
    <source>
        <dbReference type="SAM" id="Coils"/>
    </source>
</evidence>
<dbReference type="Pfam" id="PF00512">
    <property type="entry name" value="HisKA"/>
    <property type="match status" value="1"/>
</dbReference>
<dbReference type="AlphaFoldDB" id="A0A177C1F5"/>
<dbReference type="SMART" id="SM00387">
    <property type="entry name" value="HATPase_c"/>
    <property type="match status" value="1"/>
</dbReference>
<dbReference type="InterPro" id="IPR036097">
    <property type="entry name" value="HisK_dim/P_sf"/>
</dbReference>
<dbReference type="SUPFAM" id="SSF55785">
    <property type="entry name" value="PYP-like sensor domain (PAS domain)"/>
    <property type="match status" value="1"/>
</dbReference>
<dbReference type="GeneID" id="28760431"/>